<accession>A0A9E7DC28</accession>
<evidence type="ECO:0000313" key="2">
    <source>
        <dbReference type="Proteomes" id="UP000830236"/>
    </source>
</evidence>
<dbReference type="Proteomes" id="UP000830236">
    <property type="component" value="Chromosome"/>
</dbReference>
<dbReference type="KEGG" id="agh:M3I41_05800"/>
<evidence type="ECO:0008006" key="3">
    <source>
        <dbReference type="Google" id="ProtNLM"/>
    </source>
</evidence>
<proteinExistence type="predicted"/>
<protein>
    <recommendedName>
        <fullName evidence="3">OB domain-containing protein</fullName>
    </recommendedName>
</protein>
<organism evidence="1 2">
    <name type="scientific">Actinomyces graevenitzii</name>
    <dbReference type="NCBI Taxonomy" id="55565"/>
    <lineage>
        <taxon>Bacteria</taxon>
        <taxon>Bacillati</taxon>
        <taxon>Actinomycetota</taxon>
        <taxon>Actinomycetes</taxon>
        <taxon>Actinomycetales</taxon>
        <taxon>Actinomycetaceae</taxon>
        <taxon>Actinomyces</taxon>
    </lineage>
</organism>
<name>A0A9E7DC28_9ACTO</name>
<sequence>MKHSQKITKISLSRKGSAVDTTLKVCLSGRADQISPATMAAAFTAFVALLDAPNNGIRWQMTQVSIGALTLAASPCGQTRDEEVEGFTELVSGLKLHAKTGKVPESWSDKGREALKSLGDLATEPGVENVTATAGSQTITFHASPKNNPRTQVKTSIGSVTGKIDRINTRGGCEFGLIDETEKHPVRVIFQTSQLEEIKQLVGKRVCVRGELARNQQGRKESLQMRRIEEIEDHADLPTVDDLVGIWRAPRQAMSAEEIVQEMRRA</sequence>
<dbReference type="AlphaFoldDB" id="A0A9E7DC28"/>
<gene>
    <name evidence="1" type="ORF">M3I41_05800</name>
</gene>
<reference evidence="1" key="1">
    <citation type="submission" date="2022-05" db="EMBL/GenBank/DDBJ databases">
        <title>Using nanopore sequencing to obtain complete genomes from saliva samples.</title>
        <authorList>
            <person name="Baker J.L."/>
        </authorList>
    </citation>
    <scope>NUCLEOTIDE SEQUENCE</scope>
    <source>
        <strain evidence="1">JCVI-JB-Ag32</strain>
    </source>
</reference>
<evidence type="ECO:0000313" key="1">
    <source>
        <dbReference type="EMBL" id="UQF79124.1"/>
    </source>
</evidence>
<dbReference type="EMBL" id="CP097095">
    <property type="protein sequence ID" value="UQF79124.1"/>
    <property type="molecule type" value="Genomic_DNA"/>
</dbReference>